<dbReference type="Proteomes" id="UP000035642">
    <property type="component" value="Unassembled WGS sequence"/>
</dbReference>
<reference evidence="1" key="1">
    <citation type="submission" date="2012-09" db="EMBL/GenBank/DDBJ databases">
        <authorList>
            <person name="Martin A.A."/>
        </authorList>
    </citation>
    <scope>NUCLEOTIDE SEQUENCE</scope>
</reference>
<proteinExistence type="predicted"/>
<sequence length="76" mass="8377">MAFSDQQRVTAVVPGISRSADAATGLVRRLIMEATTNVIMANWSRQMWQGVLDRVARRLSSGPFATNFFGVFVTIT</sequence>
<organism evidence="1 2">
    <name type="scientific">Angiostrongylus cantonensis</name>
    <name type="common">Rat lungworm</name>
    <dbReference type="NCBI Taxonomy" id="6313"/>
    <lineage>
        <taxon>Eukaryota</taxon>
        <taxon>Metazoa</taxon>
        <taxon>Ecdysozoa</taxon>
        <taxon>Nematoda</taxon>
        <taxon>Chromadorea</taxon>
        <taxon>Rhabditida</taxon>
        <taxon>Rhabditina</taxon>
        <taxon>Rhabditomorpha</taxon>
        <taxon>Strongyloidea</taxon>
        <taxon>Metastrongylidae</taxon>
        <taxon>Angiostrongylus</taxon>
    </lineage>
</organism>
<protein>
    <submittedName>
        <fullName evidence="2">ABC transmembrane type-1 domain-containing protein</fullName>
    </submittedName>
</protein>
<evidence type="ECO:0000313" key="1">
    <source>
        <dbReference type="Proteomes" id="UP000035642"/>
    </source>
</evidence>
<dbReference type="WBParaSite" id="ACAC_0001373601-mRNA-1">
    <property type="protein sequence ID" value="ACAC_0001373601-mRNA-1"/>
    <property type="gene ID" value="ACAC_0001373601"/>
</dbReference>
<name>A0A0K0DPP7_ANGCA</name>
<evidence type="ECO:0000313" key="2">
    <source>
        <dbReference type="WBParaSite" id="ACAC_0001373601-mRNA-1"/>
    </source>
</evidence>
<keyword evidence="1" id="KW-1185">Reference proteome</keyword>
<accession>A0A0K0DPP7</accession>
<reference evidence="2" key="2">
    <citation type="submission" date="2017-02" db="UniProtKB">
        <authorList>
            <consortium name="WormBaseParasite"/>
        </authorList>
    </citation>
    <scope>IDENTIFICATION</scope>
</reference>
<dbReference type="AlphaFoldDB" id="A0A0K0DPP7"/>